<dbReference type="InterPro" id="IPR007037">
    <property type="entry name" value="SIP_rossman_dom"/>
</dbReference>
<reference evidence="3" key="1">
    <citation type="journal article" date="2019" name="Int. J. Syst. Evol. Microbiol.">
        <title>The Global Catalogue of Microorganisms (GCM) 10K type strain sequencing project: providing services to taxonomists for standard genome sequencing and annotation.</title>
        <authorList>
            <consortium name="The Broad Institute Genomics Platform"/>
            <consortium name="The Broad Institute Genome Sequencing Center for Infectious Disease"/>
            <person name="Wu L."/>
            <person name="Ma J."/>
        </authorList>
    </citation>
    <scope>NUCLEOTIDE SEQUENCE [LARGE SCALE GENOMIC DNA]</scope>
    <source>
        <strain evidence="3">CGMCC 4.7152</strain>
    </source>
</reference>
<dbReference type="Gene3D" id="2.40.30.10">
    <property type="entry name" value="Translation factors"/>
    <property type="match status" value="1"/>
</dbReference>
<evidence type="ECO:0000259" key="1">
    <source>
        <dbReference type="PROSITE" id="PS51384"/>
    </source>
</evidence>
<dbReference type="PANTHER" id="PTHR30157:SF0">
    <property type="entry name" value="NADPH-DEPENDENT FERRIC-CHELATE REDUCTASE"/>
    <property type="match status" value="1"/>
</dbReference>
<dbReference type="PANTHER" id="PTHR30157">
    <property type="entry name" value="FERRIC REDUCTASE, NADPH-DEPENDENT"/>
    <property type="match status" value="1"/>
</dbReference>
<evidence type="ECO:0000313" key="2">
    <source>
        <dbReference type="EMBL" id="MFC5008477.1"/>
    </source>
</evidence>
<accession>A0ABV9WLR9</accession>
<name>A0ABV9WLR9_9ACTN</name>
<dbReference type="Pfam" id="PF08021">
    <property type="entry name" value="FAD_binding_9"/>
    <property type="match status" value="1"/>
</dbReference>
<dbReference type="InterPro" id="IPR039374">
    <property type="entry name" value="SIP_fam"/>
</dbReference>
<dbReference type="InterPro" id="IPR017938">
    <property type="entry name" value="Riboflavin_synthase-like_b-brl"/>
</dbReference>
<protein>
    <submittedName>
        <fullName evidence="2">Siderophore-interacting protein</fullName>
    </submittedName>
</protein>
<gene>
    <name evidence="2" type="ORF">ACFPIJ_63040</name>
</gene>
<dbReference type="InterPro" id="IPR017927">
    <property type="entry name" value="FAD-bd_FR_type"/>
</dbReference>
<evidence type="ECO:0000313" key="3">
    <source>
        <dbReference type="Proteomes" id="UP001595912"/>
    </source>
</evidence>
<dbReference type="InterPro" id="IPR013113">
    <property type="entry name" value="SIP_FAD-bd"/>
</dbReference>
<dbReference type="InterPro" id="IPR039261">
    <property type="entry name" value="FNR_nucleotide-bd"/>
</dbReference>
<organism evidence="2 3">
    <name type="scientific">Dactylosporangium cerinum</name>
    <dbReference type="NCBI Taxonomy" id="1434730"/>
    <lineage>
        <taxon>Bacteria</taxon>
        <taxon>Bacillati</taxon>
        <taxon>Actinomycetota</taxon>
        <taxon>Actinomycetes</taxon>
        <taxon>Micromonosporales</taxon>
        <taxon>Micromonosporaceae</taxon>
        <taxon>Dactylosporangium</taxon>
    </lineage>
</organism>
<keyword evidence="3" id="KW-1185">Reference proteome</keyword>
<dbReference type="EMBL" id="JBHSIU010000131">
    <property type="protein sequence ID" value="MFC5008477.1"/>
    <property type="molecule type" value="Genomic_DNA"/>
</dbReference>
<dbReference type="RefSeq" id="WP_380129174.1">
    <property type="nucleotide sequence ID" value="NZ_JBHSIU010000131.1"/>
</dbReference>
<dbReference type="Proteomes" id="UP001595912">
    <property type="component" value="Unassembled WGS sequence"/>
</dbReference>
<dbReference type="CDD" id="cd06193">
    <property type="entry name" value="siderophore_interacting"/>
    <property type="match status" value="1"/>
</dbReference>
<dbReference type="PROSITE" id="PS51384">
    <property type="entry name" value="FAD_FR"/>
    <property type="match status" value="1"/>
</dbReference>
<comment type="caution">
    <text evidence="2">The sequence shown here is derived from an EMBL/GenBank/DDBJ whole genome shotgun (WGS) entry which is preliminary data.</text>
</comment>
<sequence>MRNPLLELLFVRARIDEVATSGRFRWIRLRAEALRTAGWQPGQQVRVDVGPANAIAPLLRTYSVWDRRDDAIELQGLLHGDGPGARWLAAAAPGVEVLLSKPKGDFVIRPAPWHLFAGEETASVAFGAMLRSLPPGSPTRTVVECAEDADRLPLPGDIDWAGRGGLLAAVEALTLPDGPGLAYVAGEARDVQAVRQHLVRDRGWPRRSVLTKPFWTPGKKGME</sequence>
<proteinExistence type="predicted"/>
<dbReference type="SUPFAM" id="SSF63380">
    <property type="entry name" value="Riboflavin synthase domain-like"/>
    <property type="match status" value="1"/>
</dbReference>
<feature type="domain" description="FAD-binding FR-type" evidence="1">
    <location>
        <begin position="4"/>
        <end position="109"/>
    </location>
</feature>
<dbReference type="Pfam" id="PF04954">
    <property type="entry name" value="SIP"/>
    <property type="match status" value="1"/>
</dbReference>
<dbReference type="Gene3D" id="3.40.50.80">
    <property type="entry name" value="Nucleotide-binding domain of ferredoxin-NADP reductase (FNR) module"/>
    <property type="match status" value="1"/>
</dbReference>